<proteinExistence type="predicted"/>
<accession>A0ABN3AJH5</accession>
<gene>
    <name evidence="1" type="ORF">GCM10009846_03170</name>
</gene>
<keyword evidence="2" id="KW-1185">Reference proteome</keyword>
<dbReference type="Proteomes" id="UP001501599">
    <property type="component" value="Unassembled WGS sequence"/>
</dbReference>
<reference evidence="1 2" key="1">
    <citation type="journal article" date="2019" name="Int. J. Syst. Evol. Microbiol.">
        <title>The Global Catalogue of Microorganisms (GCM) 10K type strain sequencing project: providing services to taxonomists for standard genome sequencing and annotation.</title>
        <authorList>
            <consortium name="The Broad Institute Genomics Platform"/>
            <consortium name="The Broad Institute Genome Sequencing Center for Infectious Disease"/>
            <person name="Wu L."/>
            <person name="Ma J."/>
        </authorList>
    </citation>
    <scope>NUCLEOTIDE SEQUENCE [LARGE SCALE GENOMIC DNA]</scope>
    <source>
        <strain evidence="1 2">JCM 16026</strain>
    </source>
</reference>
<evidence type="ECO:0000313" key="1">
    <source>
        <dbReference type="EMBL" id="GAA2170965.1"/>
    </source>
</evidence>
<evidence type="ECO:0000313" key="2">
    <source>
        <dbReference type="Proteomes" id="UP001501599"/>
    </source>
</evidence>
<evidence type="ECO:0008006" key="3">
    <source>
        <dbReference type="Google" id="ProtNLM"/>
    </source>
</evidence>
<sequence>MSPVRRRTVPADAVVREGRLAKARQFLRVAEDAIELDDGSGVADAAVTLLVHAGIAAADAICARAIGAHAQGQDHRDAIALLASVDRDASKDLETLLAMKTRAGYGHDPISGDRLRRAERAARALVERAR</sequence>
<name>A0ABN3AJH5_9MICO</name>
<dbReference type="EMBL" id="BAAAQT010000001">
    <property type="protein sequence ID" value="GAA2170965.1"/>
    <property type="molecule type" value="Genomic_DNA"/>
</dbReference>
<protein>
    <recommendedName>
        <fullName evidence="3">HEPN domain-containing protein</fullName>
    </recommendedName>
</protein>
<comment type="caution">
    <text evidence="1">The sequence shown here is derived from an EMBL/GenBank/DDBJ whole genome shotgun (WGS) entry which is preliminary data.</text>
</comment>
<dbReference type="RefSeq" id="WP_344339612.1">
    <property type="nucleotide sequence ID" value="NZ_BAAAQT010000001.1"/>
</dbReference>
<organism evidence="1 2">
    <name type="scientific">Agrococcus versicolor</name>
    <dbReference type="NCBI Taxonomy" id="501482"/>
    <lineage>
        <taxon>Bacteria</taxon>
        <taxon>Bacillati</taxon>
        <taxon>Actinomycetota</taxon>
        <taxon>Actinomycetes</taxon>
        <taxon>Micrococcales</taxon>
        <taxon>Microbacteriaceae</taxon>
        <taxon>Agrococcus</taxon>
    </lineage>
</organism>